<name>A0ABS2NGJ1_9BACI</name>
<keyword evidence="9" id="KW-1185">Reference proteome</keyword>
<dbReference type="Proteomes" id="UP001646157">
    <property type="component" value="Unassembled WGS sequence"/>
</dbReference>
<dbReference type="SUPFAM" id="SSF103473">
    <property type="entry name" value="MFS general substrate transporter"/>
    <property type="match status" value="1"/>
</dbReference>
<evidence type="ECO:0000256" key="4">
    <source>
        <dbReference type="ARBA" id="ARBA00022989"/>
    </source>
</evidence>
<proteinExistence type="predicted"/>
<evidence type="ECO:0000256" key="3">
    <source>
        <dbReference type="ARBA" id="ARBA00022692"/>
    </source>
</evidence>
<evidence type="ECO:0000256" key="2">
    <source>
        <dbReference type="ARBA" id="ARBA00022448"/>
    </source>
</evidence>
<feature type="transmembrane region" description="Helical" evidence="6">
    <location>
        <begin position="128"/>
        <end position="147"/>
    </location>
</feature>
<dbReference type="Gene3D" id="1.20.1250.20">
    <property type="entry name" value="MFS general substrate transporter like domains"/>
    <property type="match status" value="1"/>
</dbReference>
<evidence type="ECO:0000313" key="9">
    <source>
        <dbReference type="Proteomes" id="UP001646157"/>
    </source>
</evidence>
<keyword evidence="2" id="KW-0813">Transport</keyword>
<comment type="subcellular location">
    <subcellularLocation>
        <location evidence="1">Cell membrane</location>
        <topology evidence="1">Multi-pass membrane protein</topology>
    </subcellularLocation>
</comment>
<dbReference type="EMBL" id="JAFBDZ010000003">
    <property type="protein sequence ID" value="MBM7586959.1"/>
    <property type="molecule type" value="Genomic_DNA"/>
</dbReference>
<dbReference type="PROSITE" id="PS50850">
    <property type="entry name" value="MFS"/>
    <property type="match status" value="1"/>
</dbReference>
<feature type="transmembrane region" description="Helical" evidence="6">
    <location>
        <begin position="153"/>
        <end position="173"/>
    </location>
</feature>
<dbReference type="InterPro" id="IPR036259">
    <property type="entry name" value="MFS_trans_sf"/>
</dbReference>
<protein>
    <submittedName>
        <fullName evidence="8">MFS family permease</fullName>
    </submittedName>
</protein>
<keyword evidence="4 6" id="KW-1133">Transmembrane helix</keyword>
<accession>A0ABS2NGJ1</accession>
<dbReference type="InterPro" id="IPR020846">
    <property type="entry name" value="MFS_dom"/>
</dbReference>
<evidence type="ECO:0000256" key="1">
    <source>
        <dbReference type="ARBA" id="ARBA00004651"/>
    </source>
</evidence>
<gene>
    <name evidence="8" type="ORF">JOC86_003511</name>
</gene>
<sequence>MKWFITAQSFALMASSITFPFYLLFIKNIGSTFSSFGFAYGLFTLSSAIFHRWIGAGADRFGSNVFLVAYAWGMALLFLLIPGITTLPEVYVMQIVLGLLGAVQKTCEKSMVAEISEGQTRGKIIGNYHFWTTLFSAIAVMGTGVLIDFFTIHFIFYIGSVLFAVSGALFILFDSNRIK</sequence>
<evidence type="ECO:0000256" key="5">
    <source>
        <dbReference type="ARBA" id="ARBA00023136"/>
    </source>
</evidence>
<keyword evidence="5 6" id="KW-0472">Membrane</keyword>
<keyword evidence="3 6" id="KW-0812">Transmembrane</keyword>
<comment type="caution">
    <text evidence="8">The sequence shown here is derived from an EMBL/GenBank/DDBJ whole genome shotgun (WGS) entry which is preliminary data.</text>
</comment>
<feature type="transmembrane region" description="Helical" evidence="6">
    <location>
        <begin position="32"/>
        <end position="53"/>
    </location>
</feature>
<feature type="domain" description="Major facilitator superfamily (MFS) profile" evidence="7">
    <location>
        <begin position="1"/>
        <end position="179"/>
    </location>
</feature>
<dbReference type="InterPro" id="IPR011701">
    <property type="entry name" value="MFS"/>
</dbReference>
<reference evidence="8 9" key="1">
    <citation type="submission" date="2021-01" db="EMBL/GenBank/DDBJ databases">
        <title>Genomic Encyclopedia of Type Strains, Phase IV (KMG-IV): sequencing the most valuable type-strain genomes for metagenomic binning, comparative biology and taxonomic classification.</title>
        <authorList>
            <person name="Goeker M."/>
        </authorList>
    </citation>
    <scope>NUCLEOTIDE SEQUENCE [LARGE SCALE GENOMIC DNA]</scope>
    <source>
        <strain evidence="8 9">DSM 24834</strain>
    </source>
</reference>
<feature type="transmembrane region" description="Helical" evidence="6">
    <location>
        <begin position="65"/>
        <end position="84"/>
    </location>
</feature>
<evidence type="ECO:0000259" key="7">
    <source>
        <dbReference type="PROSITE" id="PS50850"/>
    </source>
</evidence>
<organism evidence="8 9">
    <name type="scientific">Rossellomorea pakistanensis</name>
    <dbReference type="NCBI Taxonomy" id="992288"/>
    <lineage>
        <taxon>Bacteria</taxon>
        <taxon>Bacillati</taxon>
        <taxon>Bacillota</taxon>
        <taxon>Bacilli</taxon>
        <taxon>Bacillales</taxon>
        <taxon>Bacillaceae</taxon>
        <taxon>Rossellomorea</taxon>
    </lineage>
</organism>
<dbReference type="Pfam" id="PF07690">
    <property type="entry name" value="MFS_1"/>
    <property type="match status" value="1"/>
</dbReference>
<dbReference type="RefSeq" id="WP_205174120.1">
    <property type="nucleotide sequence ID" value="NZ_JAFBDZ010000003.1"/>
</dbReference>
<evidence type="ECO:0000313" key="8">
    <source>
        <dbReference type="EMBL" id="MBM7586959.1"/>
    </source>
</evidence>
<evidence type="ECO:0000256" key="6">
    <source>
        <dbReference type="SAM" id="Phobius"/>
    </source>
</evidence>